<dbReference type="Pfam" id="PF01758">
    <property type="entry name" value="SBF"/>
    <property type="match status" value="1"/>
</dbReference>
<evidence type="ECO:0000256" key="3">
    <source>
        <dbReference type="ARBA" id="ARBA00022448"/>
    </source>
</evidence>
<dbReference type="RefSeq" id="WP_341726905.1">
    <property type="nucleotide sequence ID" value="NZ_JBBWWT010000008.1"/>
</dbReference>
<reference evidence="9 10" key="1">
    <citation type="submission" date="2024-04" db="EMBL/GenBank/DDBJ databases">
        <title>Draft genome sequence of Pseudoxanthomonas putridarboris WD12.</title>
        <authorList>
            <person name="Oh J."/>
        </authorList>
    </citation>
    <scope>NUCLEOTIDE SEQUENCE [LARGE SCALE GENOMIC DNA]</scope>
    <source>
        <strain evidence="9 10">WD12</strain>
    </source>
</reference>
<feature type="transmembrane region" description="Helical" evidence="8">
    <location>
        <begin position="170"/>
        <end position="189"/>
    </location>
</feature>
<feature type="transmembrane region" description="Helical" evidence="8">
    <location>
        <begin position="72"/>
        <end position="94"/>
    </location>
</feature>
<keyword evidence="6 8" id="KW-1133">Transmembrane helix</keyword>
<comment type="similarity">
    <text evidence="2">Belongs to the arsenical resistance-3 (ACR3) (TC 2.A.59) family.</text>
</comment>
<evidence type="ECO:0000256" key="2">
    <source>
        <dbReference type="ARBA" id="ARBA00010110"/>
    </source>
</evidence>
<sequence>MSALDNTRAALEKHQIALYFAAVALGFGVALAVPGSARLEAAINPALGLMLFVTFLQVPLARVRSALANTRFIGALMVANFLVVPLLVAAMLPLLPADPLVRIAMLFVLLCPCIDYVVTFSHLGKADASLLLAATPVLLIVQMLLLPLYLGVLLGPESAALVKAGPFLHAFLWLIALPMLLAAGVQAAAARWPMTASIAHWGGILPVPATALVLLIVIAAVTPQLGPALQAAATALPFYLAFAIVAPMLGLLVGRTFALGVPAKRAVAFSSATRNSLVILPLALSVPGALPVVPAVIVTQTLVELVAMLVYIPLLPRIATR</sequence>
<evidence type="ECO:0000256" key="6">
    <source>
        <dbReference type="ARBA" id="ARBA00022989"/>
    </source>
</evidence>
<dbReference type="InterPro" id="IPR002657">
    <property type="entry name" value="BilAc:Na_symport/Acr3"/>
</dbReference>
<evidence type="ECO:0000256" key="8">
    <source>
        <dbReference type="SAM" id="Phobius"/>
    </source>
</evidence>
<evidence type="ECO:0000256" key="5">
    <source>
        <dbReference type="ARBA" id="ARBA00022692"/>
    </source>
</evidence>
<evidence type="ECO:0000256" key="7">
    <source>
        <dbReference type="ARBA" id="ARBA00023136"/>
    </source>
</evidence>
<dbReference type="InterPro" id="IPR038770">
    <property type="entry name" value="Na+/solute_symporter_sf"/>
</dbReference>
<name>A0ABU9J4B9_9GAMM</name>
<dbReference type="Proteomes" id="UP001459204">
    <property type="component" value="Unassembled WGS sequence"/>
</dbReference>
<protein>
    <submittedName>
        <fullName evidence="9">Arsenic resistance protein</fullName>
    </submittedName>
</protein>
<evidence type="ECO:0000256" key="4">
    <source>
        <dbReference type="ARBA" id="ARBA00022475"/>
    </source>
</evidence>
<dbReference type="Gene3D" id="1.20.1530.20">
    <property type="match status" value="1"/>
</dbReference>
<feature type="transmembrane region" description="Helical" evidence="8">
    <location>
        <begin position="16"/>
        <end position="35"/>
    </location>
</feature>
<comment type="caution">
    <text evidence="9">The sequence shown here is derived from an EMBL/GenBank/DDBJ whole genome shotgun (WGS) entry which is preliminary data.</text>
</comment>
<evidence type="ECO:0000313" key="9">
    <source>
        <dbReference type="EMBL" id="MEL1265731.1"/>
    </source>
</evidence>
<comment type="subcellular location">
    <subcellularLocation>
        <location evidence="1">Cell membrane</location>
        <topology evidence="1">Multi-pass membrane protein</topology>
    </subcellularLocation>
</comment>
<feature type="transmembrane region" description="Helical" evidence="8">
    <location>
        <begin position="201"/>
        <end position="222"/>
    </location>
</feature>
<dbReference type="InterPro" id="IPR004706">
    <property type="entry name" value="Arsenical-R_Acr3"/>
</dbReference>
<organism evidence="9 10">
    <name type="scientific">Pseudoxanthomonas putridarboris</name>
    <dbReference type="NCBI Taxonomy" id="752605"/>
    <lineage>
        <taxon>Bacteria</taxon>
        <taxon>Pseudomonadati</taxon>
        <taxon>Pseudomonadota</taxon>
        <taxon>Gammaproteobacteria</taxon>
        <taxon>Lysobacterales</taxon>
        <taxon>Lysobacteraceae</taxon>
        <taxon>Pseudoxanthomonas</taxon>
    </lineage>
</organism>
<keyword evidence="5 8" id="KW-0812">Transmembrane</keyword>
<evidence type="ECO:0000313" key="10">
    <source>
        <dbReference type="Proteomes" id="UP001459204"/>
    </source>
</evidence>
<gene>
    <name evidence="9" type="ORF">AAD027_15355</name>
</gene>
<keyword evidence="3" id="KW-0813">Transport</keyword>
<accession>A0ABU9J4B9</accession>
<keyword evidence="10" id="KW-1185">Reference proteome</keyword>
<feature type="transmembrane region" description="Helical" evidence="8">
    <location>
        <begin position="100"/>
        <end position="118"/>
    </location>
</feature>
<dbReference type="EMBL" id="JBBWWT010000008">
    <property type="protein sequence ID" value="MEL1265731.1"/>
    <property type="molecule type" value="Genomic_DNA"/>
</dbReference>
<proteinExistence type="inferred from homology"/>
<evidence type="ECO:0000256" key="1">
    <source>
        <dbReference type="ARBA" id="ARBA00004651"/>
    </source>
</evidence>
<dbReference type="PANTHER" id="PTHR43057">
    <property type="entry name" value="ARSENITE EFFLUX TRANSPORTER"/>
    <property type="match status" value="1"/>
</dbReference>
<feature type="transmembrane region" description="Helical" evidence="8">
    <location>
        <begin position="41"/>
        <end position="60"/>
    </location>
</feature>
<keyword evidence="4" id="KW-1003">Cell membrane</keyword>
<keyword evidence="7 8" id="KW-0472">Membrane</keyword>
<feature type="transmembrane region" description="Helical" evidence="8">
    <location>
        <begin position="130"/>
        <end position="150"/>
    </location>
</feature>
<dbReference type="PANTHER" id="PTHR43057:SF1">
    <property type="entry name" value="ARSENICAL-RESISTANCE PROTEIN 3"/>
    <property type="match status" value="1"/>
</dbReference>
<feature type="transmembrane region" description="Helical" evidence="8">
    <location>
        <begin position="228"/>
        <end position="254"/>
    </location>
</feature>